<comment type="caution">
    <text evidence="4">The sequence shown here is derived from an EMBL/GenBank/DDBJ whole genome shotgun (WGS) entry which is preliminary data.</text>
</comment>
<gene>
    <name evidence="4" type="ORF">ACHAWU_003579</name>
</gene>
<comment type="similarity">
    <text evidence="1">Belongs to the protein kinase superfamily. ADCK protein kinase family.</text>
</comment>
<dbReference type="SUPFAM" id="SSF56112">
    <property type="entry name" value="Protein kinase-like (PK-like)"/>
    <property type="match status" value="1"/>
</dbReference>
<feature type="chain" id="PRO_5044880298" description="ABC1 atypical kinase-like domain-containing protein" evidence="2">
    <location>
        <begin position="27"/>
        <end position="756"/>
    </location>
</feature>
<organism evidence="4 5">
    <name type="scientific">Discostella pseudostelligera</name>
    <dbReference type="NCBI Taxonomy" id="259834"/>
    <lineage>
        <taxon>Eukaryota</taxon>
        <taxon>Sar</taxon>
        <taxon>Stramenopiles</taxon>
        <taxon>Ochrophyta</taxon>
        <taxon>Bacillariophyta</taxon>
        <taxon>Coscinodiscophyceae</taxon>
        <taxon>Thalassiosirophycidae</taxon>
        <taxon>Stephanodiscales</taxon>
        <taxon>Stephanodiscaceae</taxon>
        <taxon>Discostella</taxon>
    </lineage>
</organism>
<feature type="signal peptide" evidence="2">
    <location>
        <begin position="1"/>
        <end position="26"/>
    </location>
</feature>
<dbReference type="InterPro" id="IPR004147">
    <property type="entry name" value="ABC1_dom"/>
</dbReference>
<keyword evidence="2" id="KW-0732">Signal</keyword>
<dbReference type="CDD" id="cd05121">
    <property type="entry name" value="ABC1_ADCK3-like"/>
    <property type="match status" value="1"/>
</dbReference>
<feature type="domain" description="ABC1 atypical kinase-like" evidence="3">
    <location>
        <begin position="262"/>
        <end position="497"/>
    </location>
</feature>
<dbReference type="PANTHER" id="PTHR10566">
    <property type="entry name" value="CHAPERONE-ACTIVITY OF BC1 COMPLEX CABC1 -RELATED"/>
    <property type="match status" value="1"/>
</dbReference>
<accession>A0ABD3N2K4</accession>
<dbReference type="PANTHER" id="PTHR10566:SF113">
    <property type="entry name" value="PROTEIN ACTIVITY OF BC1 COMPLEX KINASE 7, CHLOROPLASTIC"/>
    <property type="match status" value="1"/>
</dbReference>
<dbReference type="InterPro" id="IPR050154">
    <property type="entry name" value="UbiB_kinase"/>
</dbReference>
<sequence length="756" mass="83608">MTMTRLQAATTISVAILSLSATSTSGFGSSTVKFRRIPHHYDAAVALFSTIEDITTTSSVDIDIDNDIRLVDELERVVEQVVSDSFDEECLVDPNTGGPVNDVCIDEGLYARTKGRFKKLVRGTLDLVRSGGSSSCSKNIDDEDDEYLFETGALTTTDETTDASEGELLEKGWEARGNSSALRRNAEVWKFAFQCVFKVLKARKLTKAGAEASVISEAKVEAAQFIRDGLLRLGPTFVKLGQVVSTRTDVLPKEYTDVLKTLQDDVPGFSGKRAKDIISKELGKPCDSVFQNFSIEPLAAASLGQVHTATYKGKKVAIKVQRAGLKELFDVDLKNLKKLAELLDKFDPKTDGADRDWVSIYEESERLLYLEIDYLNEAANCERFARDFSDVEWVRVPEVFREVSTPRVLVMEFLESLKLTDIEQLDRLGLDRDLLAKRTADAFLRQIVETGYFHCDPHPGNLCVDKAGNLVYYDFGMMDELSPSIRSGFRKFCTALFAGGPVIGDEELAENAKILVDGVEEAGVLARGADRLAVEKLARYFMRTFKDNQLGKKGANVKETVGADLQTLTENDVFRFPSTFTFIFRSFASIDGIGKGLSDTFDIGKLAQPFIEKFTDVQKGYDSPAEKNLSIFARATGLNQADIYKAVTSPKKIAYIEETVRSMERGDLKIRVRSLENEKALERMSLNQGKMEKLVVASLLLNVAGVATNNILRGVGVAGAVAFALQAFVAGAKIAKFDKTQEKYKQTKFVDNDKSK</sequence>
<dbReference type="EMBL" id="JALLBG020000043">
    <property type="protein sequence ID" value="KAL3770359.1"/>
    <property type="molecule type" value="Genomic_DNA"/>
</dbReference>
<dbReference type="Pfam" id="PF03109">
    <property type="entry name" value="ABC1"/>
    <property type="match status" value="1"/>
</dbReference>
<dbReference type="Proteomes" id="UP001530293">
    <property type="component" value="Unassembled WGS sequence"/>
</dbReference>
<evidence type="ECO:0000256" key="1">
    <source>
        <dbReference type="ARBA" id="ARBA00009670"/>
    </source>
</evidence>
<dbReference type="AlphaFoldDB" id="A0ABD3N2K4"/>
<dbReference type="InterPro" id="IPR011009">
    <property type="entry name" value="Kinase-like_dom_sf"/>
</dbReference>
<keyword evidence="5" id="KW-1185">Reference proteome</keyword>
<evidence type="ECO:0000256" key="2">
    <source>
        <dbReference type="SAM" id="SignalP"/>
    </source>
</evidence>
<reference evidence="4 5" key="1">
    <citation type="submission" date="2024-10" db="EMBL/GenBank/DDBJ databases">
        <title>Updated reference genomes for cyclostephanoid diatoms.</title>
        <authorList>
            <person name="Roberts W.R."/>
            <person name="Alverson A.J."/>
        </authorList>
    </citation>
    <scope>NUCLEOTIDE SEQUENCE [LARGE SCALE GENOMIC DNA]</scope>
    <source>
        <strain evidence="4 5">AJA232-27</strain>
    </source>
</reference>
<proteinExistence type="inferred from homology"/>
<protein>
    <recommendedName>
        <fullName evidence="3">ABC1 atypical kinase-like domain-containing protein</fullName>
    </recommendedName>
</protein>
<name>A0ABD3N2K4_9STRA</name>
<evidence type="ECO:0000313" key="5">
    <source>
        <dbReference type="Proteomes" id="UP001530293"/>
    </source>
</evidence>
<evidence type="ECO:0000313" key="4">
    <source>
        <dbReference type="EMBL" id="KAL3770359.1"/>
    </source>
</evidence>
<evidence type="ECO:0000259" key="3">
    <source>
        <dbReference type="Pfam" id="PF03109"/>
    </source>
</evidence>